<organism evidence="4 5">
    <name type="scientific">Liquorilactobacillus hordei</name>
    <dbReference type="NCBI Taxonomy" id="468911"/>
    <lineage>
        <taxon>Bacteria</taxon>
        <taxon>Bacillati</taxon>
        <taxon>Bacillota</taxon>
        <taxon>Bacilli</taxon>
        <taxon>Lactobacillales</taxon>
        <taxon>Lactobacillaceae</taxon>
        <taxon>Liquorilactobacillus</taxon>
    </lineage>
</organism>
<dbReference type="AlphaFoldDB" id="A0A3S6QPB5"/>
<keyword evidence="3" id="KW-0812">Transmembrane</keyword>
<keyword evidence="3" id="KW-1133">Transmembrane helix</keyword>
<name>A0A3S6QPB5_9LACO</name>
<dbReference type="RefSeq" id="WP_141053584.1">
    <property type="nucleotide sequence ID" value="NZ_CP018176.1"/>
</dbReference>
<dbReference type="Proteomes" id="UP000314960">
    <property type="component" value="Chromosome"/>
</dbReference>
<feature type="coiled-coil region" evidence="1">
    <location>
        <begin position="120"/>
        <end position="184"/>
    </location>
</feature>
<evidence type="ECO:0000256" key="2">
    <source>
        <dbReference type="SAM" id="MobiDB-lite"/>
    </source>
</evidence>
<evidence type="ECO:0000256" key="1">
    <source>
        <dbReference type="SAM" id="Coils"/>
    </source>
</evidence>
<feature type="transmembrane region" description="Helical" evidence="3">
    <location>
        <begin position="12"/>
        <end position="32"/>
    </location>
</feature>
<gene>
    <name evidence="4" type="ORF">BSQ49_06185</name>
</gene>
<sequence length="325" mass="35096">MKHINIKKHKTAAIGTGIGIVALVFILGYGVINNQKNNANADQVKNELIRINGYKKNFKGDSDSLLKALKNLEAKYQAYLSSDSTKKDGKINYKFVTLIAKEKKYFENKTNSTIKENTSIKLSKENKDTLQSKVTNLDKELKDIESKKGVAFTSKQVNRYSKKINKLLDQYNLKLENLSKTEDEKASSESIAAASSLNAASSSASASSLAVAQATSQSSNTTVTVDSTASSTTETAATRTYSGASNGTSTYRAKSTSNARATSSTIQAASPTTTNSGSTDAKSKTTYWDAGKTSSTMHYVGKEIQINDSTQASTNQGDNFGWENK</sequence>
<evidence type="ECO:0000313" key="5">
    <source>
        <dbReference type="Proteomes" id="UP000314960"/>
    </source>
</evidence>
<feature type="compositionally biased region" description="Low complexity" evidence="2">
    <location>
        <begin position="214"/>
        <end position="240"/>
    </location>
</feature>
<evidence type="ECO:0000256" key="3">
    <source>
        <dbReference type="SAM" id="Phobius"/>
    </source>
</evidence>
<evidence type="ECO:0000313" key="4">
    <source>
        <dbReference type="EMBL" id="AUJ29813.1"/>
    </source>
</evidence>
<reference evidence="4 5" key="1">
    <citation type="submission" date="2016-11" db="EMBL/GenBank/DDBJ databases">
        <title>Interaction between Lactobacillus species and yeast in water kefir.</title>
        <authorList>
            <person name="Behr J."/>
            <person name="Xu D."/>
            <person name="Vogel R.F."/>
        </authorList>
    </citation>
    <scope>NUCLEOTIDE SEQUENCE [LARGE SCALE GENOMIC DNA]</scope>
    <source>
        <strain evidence="4 5">TMW 1.1822</strain>
    </source>
</reference>
<accession>A0A3S6QPB5</accession>
<keyword evidence="1" id="KW-0175">Coiled coil</keyword>
<proteinExistence type="predicted"/>
<feature type="compositionally biased region" description="Polar residues" evidence="2">
    <location>
        <begin position="241"/>
        <end position="285"/>
    </location>
</feature>
<dbReference type="KEGG" id="lhw:BSQ49_06185"/>
<keyword evidence="3" id="KW-0472">Membrane</keyword>
<protein>
    <submittedName>
        <fullName evidence="4">Uncharacterized protein</fullName>
    </submittedName>
</protein>
<dbReference type="EMBL" id="CP018176">
    <property type="protein sequence ID" value="AUJ29813.1"/>
    <property type="molecule type" value="Genomic_DNA"/>
</dbReference>
<feature type="region of interest" description="Disordered" evidence="2">
    <location>
        <begin position="214"/>
        <end position="285"/>
    </location>
</feature>